<feature type="compositionally biased region" description="Basic and acidic residues" evidence="2">
    <location>
        <begin position="585"/>
        <end position="601"/>
    </location>
</feature>
<feature type="compositionally biased region" description="Basic and acidic residues" evidence="2">
    <location>
        <begin position="2048"/>
        <end position="2063"/>
    </location>
</feature>
<dbReference type="Pfam" id="PF00094">
    <property type="entry name" value="VWD"/>
    <property type="match status" value="1"/>
</dbReference>
<dbReference type="InterPro" id="IPR014853">
    <property type="entry name" value="VWF/SSPO/ZAN-like_Cys-rich_dom"/>
</dbReference>
<feature type="compositionally biased region" description="Basic and acidic residues" evidence="2">
    <location>
        <begin position="4201"/>
        <end position="4216"/>
    </location>
</feature>
<feature type="compositionally biased region" description="Polar residues" evidence="2">
    <location>
        <begin position="1406"/>
        <end position="1422"/>
    </location>
</feature>
<feature type="compositionally biased region" description="Basic and acidic residues" evidence="2">
    <location>
        <begin position="3935"/>
        <end position="3944"/>
    </location>
</feature>
<dbReference type="InterPro" id="IPR036084">
    <property type="entry name" value="Ser_inhib-like_sf"/>
</dbReference>
<feature type="region of interest" description="Disordered" evidence="2">
    <location>
        <begin position="4333"/>
        <end position="4352"/>
    </location>
</feature>
<feature type="region of interest" description="Disordered" evidence="2">
    <location>
        <begin position="1928"/>
        <end position="2120"/>
    </location>
</feature>
<protein>
    <submittedName>
        <fullName evidence="5">Uncharacterized protein</fullName>
    </submittedName>
</protein>
<reference evidence="5" key="1">
    <citation type="submission" date="2023-08" db="EMBL/GenBank/DDBJ databases">
        <authorList>
            <person name="Alioto T."/>
            <person name="Alioto T."/>
            <person name="Gomez Garrido J."/>
        </authorList>
    </citation>
    <scope>NUCLEOTIDE SEQUENCE</scope>
</reference>
<feature type="region of interest" description="Disordered" evidence="2">
    <location>
        <begin position="3925"/>
        <end position="3944"/>
    </location>
</feature>
<feature type="region of interest" description="Disordered" evidence="2">
    <location>
        <begin position="941"/>
        <end position="960"/>
    </location>
</feature>
<feature type="compositionally biased region" description="Basic and acidic residues" evidence="2">
    <location>
        <begin position="260"/>
        <end position="287"/>
    </location>
</feature>
<feature type="compositionally biased region" description="Low complexity" evidence="2">
    <location>
        <begin position="979"/>
        <end position="990"/>
    </location>
</feature>
<evidence type="ECO:0000256" key="2">
    <source>
        <dbReference type="SAM" id="MobiDB-lite"/>
    </source>
</evidence>
<dbReference type="CDD" id="cd01450">
    <property type="entry name" value="vWFA_subfamily_ECM"/>
    <property type="match status" value="1"/>
</dbReference>
<dbReference type="CDD" id="cd19941">
    <property type="entry name" value="TIL"/>
    <property type="match status" value="1"/>
</dbReference>
<feature type="region of interest" description="Disordered" evidence="2">
    <location>
        <begin position="2430"/>
        <end position="2449"/>
    </location>
</feature>
<feature type="compositionally biased region" description="Basic and acidic residues" evidence="2">
    <location>
        <begin position="171"/>
        <end position="185"/>
    </location>
</feature>
<feature type="region of interest" description="Disordered" evidence="2">
    <location>
        <begin position="4379"/>
        <end position="4409"/>
    </location>
</feature>
<feature type="region of interest" description="Disordered" evidence="2">
    <location>
        <begin position="3532"/>
        <end position="3569"/>
    </location>
</feature>
<feature type="region of interest" description="Disordered" evidence="2">
    <location>
        <begin position="4137"/>
        <end position="4172"/>
    </location>
</feature>
<feature type="compositionally biased region" description="Polar residues" evidence="2">
    <location>
        <begin position="1754"/>
        <end position="1768"/>
    </location>
</feature>
<feature type="region of interest" description="Disordered" evidence="2">
    <location>
        <begin position="723"/>
        <end position="790"/>
    </location>
</feature>
<feature type="compositionally biased region" description="Basic and acidic residues" evidence="2">
    <location>
        <begin position="2078"/>
        <end position="2091"/>
    </location>
</feature>
<proteinExistence type="predicted"/>
<feature type="compositionally biased region" description="Basic residues" evidence="2">
    <location>
        <begin position="2064"/>
        <end position="2076"/>
    </location>
</feature>
<dbReference type="SMART" id="SM00216">
    <property type="entry name" value="VWD"/>
    <property type="match status" value="1"/>
</dbReference>
<feature type="compositionally biased region" description="Basic and acidic residues" evidence="2">
    <location>
        <begin position="1355"/>
        <end position="1365"/>
    </location>
</feature>
<feature type="region of interest" description="Disordered" evidence="2">
    <location>
        <begin position="974"/>
        <end position="995"/>
    </location>
</feature>
<dbReference type="Pfam" id="PF00092">
    <property type="entry name" value="VWA"/>
    <property type="match status" value="1"/>
</dbReference>
<feature type="compositionally biased region" description="Polar residues" evidence="2">
    <location>
        <begin position="102"/>
        <end position="113"/>
    </location>
</feature>
<feature type="compositionally biased region" description="Polar residues" evidence="2">
    <location>
        <begin position="750"/>
        <end position="778"/>
    </location>
</feature>
<feature type="compositionally biased region" description="Basic and acidic residues" evidence="2">
    <location>
        <begin position="1928"/>
        <end position="1949"/>
    </location>
</feature>
<feature type="compositionally biased region" description="Basic and acidic residues" evidence="2">
    <location>
        <begin position="3001"/>
        <end position="3015"/>
    </location>
</feature>
<feature type="region of interest" description="Disordered" evidence="2">
    <location>
        <begin position="559"/>
        <end position="635"/>
    </location>
</feature>
<dbReference type="EMBL" id="OX597818">
    <property type="protein sequence ID" value="CAI9723546.1"/>
    <property type="molecule type" value="Genomic_DNA"/>
</dbReference>
<gene>
    <name evidence="5" type="ORF">OCTVUL_1B011484</name>
</gene>
<feature type="compositionally biased region" description="Polar residues" evidence="2">
    <location>
        <begin position="4396"/>
        <end position="4409"/>
    </location>
</feature>
<feature type="region of interest" description="Disordered" evidence="2">
    <location>
        <begin position="2486"/>
        <end position="2508"/>
    </location>
</feature>
<feature type="region of interest" description="Disordered" evidence="2">
    <location>
        <begin position="130"/>
        <end position="205"/>
    </location>
</feature>
<feature type="compositionally biased region" description="Basic and acidic residues" evidence="2">
    <location>
        <begin position="2660"/>
        <end position="2671"/>
    </location>
</feature>
<feature type="compositionally biased region" description="Basic and acidic residues" evidence="2">
    <location>
        <begin position="1386"/>
        <end position="1405"/>
    </location>
</feature>
<dbReference type="PANTHER" id="PTHR46160">
    <property type="entry name" value="ALPHA-TECTORIN-RELATED"/>
    <property type="match status" value="1"/>
</dbReference>
<dbReference type="PROSITE" id="PS51233">
    <property type="entry name" value="VWFD"/>
    <property type="match status" value="1"/>
</dbReference>
<feature type="region of interest" description="Disordered" evidence="2">
    <location>
        <begin position="3647"/>
        <end position="3667"/>
    </location>
</feature>
<feature type="region of interest" description="Disordered" evidence="2">
    <location>
        <begin position="2995"/>
        <end position="3018"/>
    </location>
</feature>
<evidence type="ECO:0000259" key="3">
    <source>
        <dbReference type="PROSITE" id="PS50234"/>
    </source>
</evidence>
<feature type="compositionally biased region" description="Polar residues" evidence="2">
    <location>
        <begin position="196"/>
        <end position="205"/>
    </location>
</feature>
<feature type="compositionally biased region" description="Polar residues" evidence="2">
    <location>
        <begin position="2804"/>
        <end position="2814"/>
    </location>
</feature>
<evidence type="ECO:0000313" key="6">
    <source>
        <dbReference type="Proteomes" id="UP001162480"/>
    </source>
</evidence>
<feature type="region of interest" description="Disordered" evidence="2">
    <location>
        <begin position="2803"/>
        <end position="2850"/>
    </location>
</feature>
<feature type="compositionally biased region" description="Basic and acidic residues" evidence="2">
    <location>
        <begin position="415"/>
        <end position="429"/>
    </location>
</feature>
<feature type="compositionally biased region" description="Basic and acidic residues" evidence="2">
    <location>
        <begin position="296"/>
        <end position="311"/>
    </location>
</feature>
<sequence>MKMMTLNKNGRLNMRNKKTDILQVYRQLLIKTGQMEKFRKLGKVKQRQFIRRLMLKNRKMAKLKTQDEMNHIHQKSRVPELNQDTETSHVTGLSHVSEKATTESSNRFSNTPTSRNTTLLNVWTDGMHNDKHVSLKNEPSYRNTSPPLKSYKKDHRYSPEENQRSQKHKKEQVMQKKFDNFQREKGKNRKPFPVMTSPNMIDSGTRQPNAFMFNQNGDVVHYRGSSYQTIYPEFEQQRSFSFKKKLPYLRDIPNTSQPDIKTKKEEENSSENKIDDENNAKKRRDENADNEDDVDNETKISSAEDKDKYDSHQQTQTRLPATFTIRAKNYNDMNPSFRTPRYDFAQQFNRRQKKKRLIQRGKLNLPSNKRPLKTFRNQFRVNRRQNRYGMLRETPPWSNFRANIGQPSQFVMISSDRRKDMPIPRKEDQDSSEDTSESEQSQFSPPYYHTLSPGLNSMDIAGGFQYNYHPYAGNDQLDQQGKVDYYQQYPITHVEDNNEDSSDENTSIEQEQGDEADYQEPPSYVGMHGSDVALDTGRVNEVNHFYGESTIVPLGQLKHDQDDDEQDDNINSSENAVEETSEEQDNQKRLPENIHKNRDSPDTLLIVLDNDSKTKKNNDNEEHNQFKQSSTEDFTEGKKASPIMKADHSLSNGILVILDNDGEKPTSTIKPTPAIEKSKQFPEVKPKQSAKPIKINVRSNSSSLEMSNKYSYSFLNETSNKHSYKPLNITKSNESSNNKSNNFTKTMTSINDISFSLNSSDQSQRPSFSVNSSNQLHRTSFKPLRPSSEKKNSLNNLLIELGTKDNIFNIRTPSRGTSQRVGDYHKGISESKSLRKDQRFRLVKKSRPVTNRYKSNGRKIKKKFRYKNMGHPFKNVRRTGNSNISMRKRFRKLYPNIHFQADTELFGNRVREVVEIPDIDWTLKGSTLEGDSINLLKKSKSTENRTITSGHLPQDHSERLPQNNNVIRGIHSKHHAINTDTSDSQKTDSQSIEDDNRYRKISLEYPKDADEYRLDHLHGIPNVFTVVSSTKDDDDDDSAEYSQSDHNLVINTIKYKSPNIDMHHIDSLNPVYLNTLKDIRNFVDTHSEDKDDFNEGVDEEREEVQENMEYSNKQPAFHPLLVRGREDSYKTVSNIQLNNEKMSPVYREISGSQEEFPDIERDHVIGDYHYPKFDQLKTKVQLPTELYQDKLYGIDSDDENEELPLMYRDIMYKKRLSKHDNNRMPHDNDNTFSTSERVNTMNTNKQNSLNNFYVLGNKPSKLNHTVGDFHNNSRIKVNHPLMSYNSISALYGQSPLNPDETYDSVEDSNLDSTSMADELNYRNKKRKLISSSSHSLHNKILVTGAETPGLLGPTESERKSNENRLKNTLKKKTSSLFKSHLRNRDKHSDDSSIRSIEGVRSDQEFYRTSSGRRNQKLGQSQGRENREIYLPRDFHSSETIWRNGKSPLRGLEAQDIPRQYWRIYQLLKKGNLPEKYRSLYYHLKDEMDKIANKSSQGNIYKTNTHNNLSDPNETLNKFDIKLTNRSGSSSLWNNKNEVDILKRNEYEKKTDEENTDIGLAMQKGQKKLSVVDVHDDTQVALEGVYLKGGLDSNNKDLGTPEFGGRPLEDENISGDFGNNTFEENNKNWKDTSFDIGISNPKWNDTLAYEESRMKEKTAFPNDKDYNMNSMDYQKLHKNVSDYEIAKGYKSENSYPLVDEQLRKTQYKNYYDENSPGHFENGVHFGVHGKADKGQQKHDINTNPRGPNNKVLGPNDQQSIQYPTENGSPLTDIIENHQYENVYNYHGSIYDPYDYLGEVDISQLDPVEKAFQIPYNSVPENTLTKFDNQGNPLEPSDLTNTNLQKNRLMKDNSNLLTQYGDEMNLNGRVRPEKQTPNVDKDTEKFKSMSRNINIDKPGIFGSDFQKKSDQVVLDKYLSHDVFKKVYESQGEGKRLHESHEVRRHSQDSNGERQLLQDSNGERQLLQDSNGGRKYLPDSHGGRQHLQDSNGGRKYLPDSHGERKHLQDSNGERKYAHDNRRERKQGQGSHEEKKYSHGNFGEGKNSQDSSRGDRKPSHDSLWEGKHSKHSHRRAKPFQHSRSEAKILQSHRDINDDEDDSKTQEIDIAKPNDNELTEDIDDGDAKHYSGNNYYPDNIVQPLGLTEKNLPNTFQISPSNVFSTSATIIHRNKTTEESRTDAEETDVKYIDHKMFSVTQKKIFKSSLPVSVSNLEGTDNKWLYSSTDNGDTIRNVSTEEKQGKHFVDVGVPLTSSHPSQFQNISRTSDAIDIDGSRFKEISNITEETESQRNQSSLLDRISFEPTLSDLDDTSVKIKKYNTHQRLVTFGKEDHQVSQHGSSELGGISRSDFNSSQKYEDPTFHGEMVQVDDANATEIPQLTSANDFLVYDENSYDLLPEESLGDEKNSSENLDEVQDDRMNTSSVHVEGTVEKWGRGGHSIKPTTSLSDDKNMDDIAKKDTENEPLKPQPSYIDEGEHLLAEIELGESFPQSEDKKIPHTPEEEYREHQHHMGASPINRDIHQLHQILPDILVEEPDISHKPTVFQTTTALKDTEKHVKISETVKKETVPAIDIDKQVFFKGSDIDKEKKRIAGRTDASKLDFFEHDSFLKPETLMMKTTEGTQTDAKDSPSTNIIEQEVTGERTEENILQTAESKIPPTDLGFKTKEDPFDSHKKSTHGVRSEIPSLGFNTKFMTNEGSALPTITAGLQESQSSFLHSSNPVPKIETQDVLGELITEQGEKTSKESYTGTTRDIKADPDMKTLGLLQPKKEVKTFNKTSGLQDKLDIVKSDTTLLGIEELRIHEYKPQSTLQGSDKSQSQHHQHLDGIVQSTDKSRSRQPTTKFGTLQSGKPFETDVTIKDSGKLKEYKAPAKYVTLQGRQTSMKSESTVMDGTAHDIDRSRSPKTIQIDDSLYSSGSKLHGYESSTQLHDTYEHKATHVGDSTSFSREKSKKFETTLLDSISQATEEKRLPRLSHLDGASLGADISKIYVEPTQAVSTLRDTSQLHEVSDGGGDSRGHTPIQVNHTIQHIEELRGQQPTQLYGTLPDKDEHKHTPVQLDDTLLGIDESHKHELSHVDSASPGPEKEIFHETKQHNTSHSIDEVRRHEMIKLQNILYDIEVSKRNESTQVLNESRSIDELKEHKPIQLNTTLDSTDISHRLEPSLLDGTSHGTSEFYRQESTIVDDALHGMRESKEYEPTQVDDASKRQEPVQLEGTVNIGSDKQGEYETTQISGTSHDTGRLINNKSSLLDGISDGFNKSHVQELIQIDGISYDTGDLHGHTLSKLDGTIRDTGEQYGHRPTELASTLHGHKPTQTDDISHITKGLSEQEASLLDSSSYSTGELNTHGPTQSEGIPSHSIDGLQSISGLQLSQLDHRRQGTDDLPGYKPSSPDSTPYSIDGLHGYESSQVDGISYRIKESTSHKLTQANGSLYNITESRNHSKPQQYDTWHSLNKYETTQSDDNRQGTGIFRSSETVVSDIDLPFNETSKHGEATKTDDSIKLTSYQIPKRTGVSLESDGSSRQHGTLHVTDDNLQDSESNVMGDSSHVTDKMKSHRPSEFDHTVSSSDKSRINQSANQYISLDDTDKSKTLDNAWRRTDDLGIFQTPKTDIVYQSTERPKSYEPVKTYDMLHGSTNVDGTLQDADILSSYDPSRPDASSHSTDKEGVYVSKTDEASHGTDKIISYDPTKIFGTSHDADRIKSSYTMQVDDTPRHTSKYIDRIKSYDPTKVSDDFQVSVKSKFSEPTKTGSSIAESVLDKHTPTTYSKSGDGILRESSGYEFLHPGYRTTIKSNGKSWIKAPSLDNGFRKEIQDTDHQISVGTLYQTSFTDKHFDRDGIKVSATTQIKGEKAVKYGDVGKKVDRGEPKFVSSTSEPSKDGNVLSLDVETQRKTGENYVDSHKMPIDMPGGKTETSTDATLKLVHDTSLSSSGGRVNKTKETGKHSASELTHAYPSLVTISPVDKQKTEKDLASAKRTDDLSSVIFTDSITKERLSTKSEDFPKENVMDSFSSLMPKVSSSRTSAQHQTFSGISSIFDKKQDQKQLKTLLDLPSTLLFGQLMDVGLTSKGSHPESQDTHSSIEVDVDRTEHFPGFDALRQLTGSAPKEKEKIVTEIASDLFQTKHQDTKPFIEKKIPTVKTPTVKSKQSHDKSRFSGLKNVSPRHPGKSNESIFSDFDTESDQIPIQHTITMTPHTKAKGSATDIDHKSKSPERDDSKLQKITQPYSVKVEPGLETDLIDEGIPLPEYTNFINYQDSIDPGASTSEVPIHILSTFNKSFTKTDESEKLFPETLHSNIPSYETPVLDFTEDDRKIPMDRTTPNAYLDILSSKKQRFHASYSPDQYQEPTKTERPYATTGYPSMIEHFDRNDIMKFHIPGDTTISTHPESILPHTPKIPTGKTTQFRKGTPGITNNMKSLRQQSDRFLQIVTPSTTRSDIKNIWEDNSNLMLNLYETARFTKASFLRKNESACYESCLEGHKYCDHMFGTRFRKCMLQLGRENLLKYYTMCNTVMCRETGDMEQWKNDACDVIDALAHECEIIGIKVSWREVTKCYKKCPENMTFKHNVGQTVTLFGCQMMAVCVRDKFGWSNIEYHELPGCSPRESCHLVNESYECIVHCGGEVCHENATCEENKCRCHVGLYGDGVTTCRSTLGVCSCLVSGLSRYRTYDGQMIHYLSTCPVELTTTAGQSDDTKLSVYSTTLFSNELMLSFGTRRYRTANVTINGLNIYMDTSGKVYVNDVKIALPFKDNEINVSISYTAGWITICSEDGVTVSYDSKHRIKMFLPKEYRGKLNGICGNCNGVHDELKTRHGVTTTNSEIIGNSYSLNGSHSCGPISIKKCERGVKRCELMRSGMFADCHPYLDDGLVQSYYDSCMHMTCAFRSYTDYMDKLTCAALESLDTECMSRGYIVEWRSQRLCPVSCCRPMMYNQHVNETEESCVPSLEVCPIRPVDGCTCAEGYVLDNNKCVLPRDCGCWYNNSLYIQLGETIHLPGCNTMVQCRKIATGKRNLVITNLPYGCGNNSMCILKDHKYQCICEEGFARNKNDTFCLKIPECGDQPVDVVFVVDVSGSINVTGLNSTKHFLTHFINSTNIGKNNMQISILLFNDKPHSLFQLNRYTEKKQMLDAVYKIGPPEGTTYLGRALVFVALVSLQEKMGAREHVNRAVVILTDGVLHDAERAERWGALLRRQKKAELFAIGVGEADPAQLQRLTRNRNNVFYVREYVQLNGIMDILLQSVCM</sequence>
<feature type="domain" description="VWFD" evidence="4">
    <location>
        <begin position="4653"/>
        <end position="4832"/>
    </location>
</feature>
<feature type="domain" description="VWFA" evidence="3">
    <location>
        <begin position="5060"/>
        <end position="5233"/>
    </location>
</feature>
<feature type="compositionally biased region" description="Basic and acidic residues" evidence="2">
    <location>
        <begin position="1993"/>
        <end position="2033"/>
    </location>
</feature>
<accession>A0AA36F2S1</accession>
<dbReference type="InterPro" id="IPR036465">
    <property type="entry name" value="vWFA_dom_sf"/>
</dbReference>
<feature type="compositionally biased region" description="Basic and acidic residues" evidence="2">
    <location>
        <begin position="2488"/>
        <end position="2503"/>
    </location>
</feature>
<evidence type="ECO:0000259" key="4">
    <source>
        <dbReference type="PROSITE" id="PS51233"/>
    </source>
</evidence>
<feature type="region of interest" description="Disordered" evidence="2">
    <location>
        <begin position="404"/>
        <end position="450"/>
    </location>
</feature>
<feature type="compositionally biased region" description="Basic and acidic residues" evidence="2">
    <location>
        <begin position="1728"/>
        <end position="1739"/>
    </location>
</feature>
<dbReference type="Pfam" id="PF08742">
    <property type="entry name" value="C8"/>
    <property type="match status" value="1"/>
</dbReference>
<dbReference type="InterPro" id="IPR052749">
    <property type="entry name" value="Alpha-tectorin"/>
</dbReference>
<feature type="compositionally biased region" description="Basic and acidic residues" evidence="2">
    <location>
        <begin position="610"/>
        <end position="625"/>
    </location>
</feature>
<dbReference type="SUPFAM" id="SSF57567">
    <property type="entry name" value="Serine protease inhibitors"/>
    <property type="match status" value="1"/>
</dbReference>
<feature type="region of interest" description="Disordered" evidence="2">
    <location>
        <begin position="4189"/>
        <end position="4218"/>
    </location>
</feature>
<feature type="region of interest" description="Disordered" evidence="2">
    <location>
        <begin position="1346"/>
        <end position="1426"/>
    </location>
</feature>
<feature type="compositionally biased region" description="Polar residues" evidence="2">
    <location>
        <begin position="82"/>
        <end position="91"/>
    </location>
</feature>
<feature type="compositionally biased region" description="Basic and acidic residues" evidence="2">
    <location>
        <begin position="1868"/>
        <end position="1885"/>
    </location>
</feature>
<feature type="region of interest" description="Disordered" evidence="2">
    <location>
        <begin position="2327"/>
        <end position="2354"/>
    </location>
</feature>
<dbReference type="InterPro" id="IPR002035">
    <property type="entry name" value="VWF_A"/>
</dbReference>
<evidence type="ECO:0000313" key="5">
    <source>
        <dbReference type="EMBL" id="CAI9723546.1"/>
    </source>
</evidence>
<dbReference type="Gene3D" id="3.40.50.410">
    <property type="entry name" value="von Willebrand factor, type A domain"/>
    <property type="match status" value="1"/>
</dbReference>
<feature type="region of interest" description="Disordered" evidence="2">
    <location>
        <begin position="493"/>
        <end position="531"/>
    </location>
</feature>
<evidence type="ECO:0000256" key="1">
    <source>
        <dbReference type="ARBA" id="ARBA00023157"/>
    </source>
</evidence>
<feature type="compositionally biased region" description="Polar residues" evidence="2">
    <location>
        <begin position="3332"/>
        <end position="3352"/>
    </location>
</feature>
<feature type="compositionally biased region" description="Low complexity" evidence="2">
    <location>
        <begin position="730"/>
        <end position="749"/>
    </location>
</feature>
<organism evidence="5 6">
    <name type="scientific">Octopus vulgaris</name>
    <name type="common">Common octopus</name>
    <dbReference type="NCBI Taxonomy" id="6645"/>
    <lineage>
        <taxon>Eukaryota</taxon>
        <taxon>Metazoa</taxon>
        <taxon>Spiralia</taxon>
        <taxon>Lophotrochozoa</taxon>
        <taxon>Mollusca</taxon>
        <taxon>Cephalopoda</taxon>
        <taxon>Coleoidea</taxon>
        <taxon>Octopodiformes</taxon>
        <taxon>Octopoda</taxon>
        <taxon>Incirrata</taxon>
        <taxon>Octopodidae</taxon>
        <taxon>Octopus</taxon>
    </lineage>
</organism>
<dbReference type="SMART" id="SM00832">
    <property type="entry name" value="C8"/>
    <property type="match status" value="1"/>
</dbReference>
<dbReference type="PROSITE" id="PS50234">
    <property type="entry name" value="VWFA"/>
    <property type="match status" value="1"/>
</dbReference>
<feature type="region of interest" description="Disordered" evidence="2">
    <location>
        <begin position="1865"/>
        <end position="1889"/>
    </location>
</feature>
<feature type="compositionally biased region" description="Basic and acidic residues" evidence="2">
    <location>
        <begin position="3546"/>
        <end position="3561"/>
    </location>
</feature>
<feature type="region of interest" description="Disordered" evidence="2">
    <location>
        <begin position="76"/>
        <end position="113"/>
    </location>
</feature>
<feature type="compositionally biased region" description="Polar residues" evidence="2">
    <location>
        <begin position="2835"/>
        <end position="2846"/>
    </location>
</feature>
<feature type="compositionally biased region" description="Basic residues" evidence="2">
    <location>
        <begin position="1367"/>
        <end position="1385"/>
    </location>
</feature>
<dbReference type="CDD" id="cd00053">
    <property type="entry name" value="EGF"/>
    <property type="match status" value="1"/>
</dbReference>
<keyword evidence="6" id="KW-1185">Reference proteome</keyword>
<feature type="region of interest" description="Disordered" evidence="2">
    <location>
        <begin position="2654"/>
        <end position="2680"/>
    </location>
</feature>
<feature type="region of interest" description="Disordered" evidence="2">
    <location>
        <begin position="2395"/>
        <end position="2419"/>
    </location>
</feature>
<feature type="compositionally biased region" description="Basic and acidic residues" evidence="2">
    <location>
        <begin position="2098"/>
        <end position="2110"/>
    </location>
</feature>
<dbReference type="SMART" id="SM00327">
    <property type="entry name" value="VWA"/>
    <property type="match status" value="1"/>
</dbReference>
<dbReference type="Proteomes" id="UP001162480">
    <property type="component" value="Chromosome 5"/>
</dbReference>
<name>A0AA36F2S1_OCTVU</name>
<dbReference type="InterPro" id="IPR001846">
    <property type="entry name" value="VWF_type-D"/>
</dbReference>
<keyword evidence="1" id="KW-1015">Disulfide bond</keyword>
<feature type="region of interest" description="Disordered" evidence="2">
    <location>
        <begin position="250"/>
        <end position="321"/>
    </location>
</feature>
<feature type="region of interest" description="Disordered" evidence="2">
    <location>
        <begin position="3328"/>
        <end position="3360"/>
    </location>
</feature>
<feature type="region of interest" description="Disordered" evidence="2">
    <location>
        <begin position="1712"/>
        <end position="1770"/>
    </location>
</feature>
<dbReference type="SUPFAM" id="SSF53300">
    <property type="entry name" value="vWA-like"/>
    <property type="match status" value="1"/>
</dbReference>
<dbReference type="PANTHER" id="PTHR46160:SF9">
    <property type="entry name" value="PROTEIN PRY2-RELATED"/>
    <property type="match status" value="1"/>
</dbReference>
<feature type="region of interest" description="Disordered" evidence="2">
    <location>
        <begin position="3376"/>
        <end position="3403"/>
    </location>
</feature>